<organism evidence="1 2">
    <name type="scientific">Plasmodium inui San Antonio 1</name>
    <dbReference type="NCBI Taxonomy" id="1237626"/>
    <lineage>
        <taxon>Eukaryota</taxon>
        <taxon>Sar</taxon>
        <taxon>Alveolata</taxon>
        <taxon>Apicomplexa</taxon>
        <taxon>Aconoidasida</taxon>
        <taxon>Haemosporida</taxon>
        <taxon>Plasmodiidae</taxon>
        <taxon>Plasmodium</taxon>
        <taxon>Plasmodium (Plasmodium)</taxon>
    </lineage>
</organism>
<proteinExistence type="predicted"/>
<evidence type="ECO:0000313" key="1">
    <source>
        <dbReference type="EMBL" id="EUD63927.1"/>
    </source>
</evidence>
<dbReference type="VEuPathDB" id="PlasmoDB:C922_05690"/>
<dbReference type="EMBL" id="KI965596">
    <property type="protein sequence ID" value="EUD63927.1"/>
    <property type="molecule type" value="Genomic_DNA"/>
</dbReference>
<keyword evidence="2" id="KW-1185">Reference proteome</keyword>
<dbReference type="AlphaFoldDB" id="W6ZSN0"/>
<sequence length="59" mass="6806">MFRSTIISTVMDVHYLYEVICVEIEVTTISNAPTSINSKGDWNDNHGLNNRQELFFVKN</sequence>
<dbReference type="RefSeq" id="XP_008819483.1">
    <property type="nucleotide sequence ID" value="XM_008821261.1"/>
</dbReference>
<reference evidence="1 2" key="1">
    <citation type="submission" date="2013-02" db="EMBL/GenBank/DDBJ databases">
        <title>The Genome Sequence of Plasmodium inui San Antonio 1.</title>
        <authorList>
            <consortium name="The Broad Institute Genome Sequencing Platform"/>
            <consortium name="The Broad Institute Genome Sequencing Center for Infectious Disease"/>
            <person name="Neafsey D."/>
            <person name="Cheeseman I."/>
            <person name="Volkman S."/>
            <person name="Adams J."/>
            <person name="Walker B."/>
            <person name="Young S.K."/>
            <person name="Zeng Q."/>
            <person name="Gargeya S."/>
            <person name="Fitzgerald M."/>
            <person name="Haas B."/>
            <person name="Abouelleil A."/>
            <person name="Alvarado L."/>
            <person name="Arachchi H.M."/>
            <person name="Berlin A.M."/>
            <person name="Chapman S.B."/>
            <person name="Dewar J."/>
            <person name="Goldberg J."/>
            <person name="Griggs A."/>
            <person name="Gujja S."/>
            <person name="Hansen M."/>
            <person name="Howarth C."/>
            <person name="Imamovic A."/>
            <person name="Larimer J."/>
            <person name="McCowan C."/>
            <person name="Murphy C."/>
            <person name="Neiman D."/>
            <person name="Pearson M."/>
            <person name="Priest M."/>
            <person name="Roberts A."/>
            <person name="Saif S."/>
            <person name="Shea T."/>
            <person name="Sisk P."/>
            <person name="Sykes S."/>
            <person name="Wortman J."/>
            <person name="Nusbaum C."/>
            <person name="Birren B."/>
        </authorList>
    </citation>
    <scope>NUCLEOTIDE SEQUENCE [LARGE SCALE GENOMIC DNA]</scope>
    <source>
        <strain evidence="1 2">San Antonio 1</strain>
    </source>
</reference>
<evidence type="ECO:0000313" key="2">
    <source>
        <dbReference type="Proteomes" id="UP000030640"/>
    </source>
</evidence>
<name>W6ZSN0_9APIC</name>
<protein>
    <submittedName>
        <fullName evidence="1">Uncharacterized protein</fullName>
    </submittedName>
</protein>
<dbReference type="GeneID" id="20040964"/>
<gene>
    <name evidence="1" type="ORF">C922_05690</name>
</gene>
<accession>W6ZSN0</accession>
<dbReference type="Proteomes" id="UP000030640">
    <property type="component" value="Unassembled WGS sequence"/>
</dbReference>